<proteinExistence type="predicted"/>
<evidence type="ECO:0000313" key="2">
    <source>
        <dbReference type="Proteomes" id="UP001283361"/>
    </source>
</evidence>
<keyword evidence="2" id="KW-1185">Reference proteome</keyword>
<organism evidence="1 2">
    <name type="scientific">Elysia crispata</name>
    <name type="common">lettuce slug</name>
    <dbReference type="NCBI Taxonomy" id="231223"/>
    <lineage>
        <taxon>Eukaryota</taxon>
        <taxon>Metazoa</taxon>
        <taxon>Spiralia</taxon>
        <taxon>Lophotrochozoa</taxon>
        <taxon>Mollusca</taxon>
        <taxon>Gastropoda</taxon>
        <taxon>Heterobranchia</taxon>
        <taxon>Euthyneura</taxon>
        <taxon>Panpulmonata</taxon>
        <taxon>Sacoglossa</taxon>
        <taxon>Placobranchoidea</taxon>
        <taxon>Plakobranchidae</taxon>
        <taxon>Elysia</taxon>
    </lineage>
</organism>
<name>A0AAE1CTK1_9GAST</name>
<dbReference type="AlphaFoldDB" id="A0AAE1CTK1"/>
<gene>
    <name evidence="1" type="ORF">RRG08_003495</name>
</gene>
<sequence length="166" mass="18294">MSTAPVKNHAGPVVVITVLCSLPSEGNSVRVTTTVRCEGQLWSSHRTCTLNLRGGGTRPRRFKLKPSPMPGCGTNSMPHVLKYVNLRKCWRKIDEVNDKVLPQQDDDSIQVQQGTRLWSPCWSVALSLTGGEGGPNLVSMTTYKLWSLWSVSHVPRLRPIDLSSSA</sequence>
<protein>
    <submittedName>
        <fullName evidence="1">Uncharacterized protein</fullName>
    </submittedName>
</protein>
<dbReference type="EMBL" id="JAWDGP010006844">
    <property type="protein sequence ID" value="KAK3734588.1"/>
    <property type="molecule type" value="Genomic_DNA"/>
</dbReference>
<comment type="caution">
    <text evidence="1">The sequence shown here is derived from an EMBL/GenBank/DDBJ whole genome shotgun (WGS) entry which is preliminary data.</text>
</comment>
<reference evidence="1" key="1">
    <citation type="journal article" date="2023" name="G3 (Bethesda)">
        <title>A reference genome for the long-term kleptoplast-retaining sea slug Elysia crispata morphotype clarki.</title>
        <authorList>
            <person name="Eastman K.E."/>
            <person name="Pendleton A.L."/>
            <person name="Shaikh M.A."/>
            <person name="Suttiyut T."/>
            <person name="Ogas R."/>
            <person name="Tomko P."/>
            <person name="Gavelis G."/>
            <person name="Widhalm J.R."/>
            <person name="Wisecaver J.H."/>
        </authorList>
    </citation>
    <scope>NUCLEOTIDE SEQUENCE</scope>
    <source>
        <strain evidence="1">ECLA1</strain>
    </source>
</reference>
<dbReference type="Proteomes" id="UP001283361">
    <property type="component" value="Unassembled WGS sequence"/>
</dbReference>
<accession>A0AAE1CTK1</accession>
<evidence type="ECO:0000313" key="1">
    <source>
        <dbReference type="EMBL" id="KAK3734588.1"/>
    </source>
</evidence>